<keyword evidence="1" id="KW-0812">Transmembrane</keyword>
<comment type="caution">
    <text evidence="2">The sequence shown here is derived from an EMBL/GenBank/DDBJ whole genome shotgun (WGS) entry which is preliminary data.</text>
</comment>
<keyword evidence="3" id="KW-1185">Reference proteome</keyword>
<dbReference type="Proteomes" id="UP000239415">
    <property type="component" value="Unassembled WGS sequence"/>
</dbReference>
<accession>A0A2T0JR81</accession>
<evidence type="ECO:0000313" key="2">
    <source>
        <dbReference type="EMBL" id="PRX10134.1"/>
    </source>
</evidence>
<evidence type="ECO:0000256" key="1">
    <source>
        <dbReference type="SAM" id="Phobius"/>
    </source>
</evidence>
<name>A0A2T0JR81_9ACTN</name>
<protein>
    <recommendedName>
        <fullName evidence="4">DUF3592 domain-containing protein</fullName>
    </recommendedName>
</protein>
<feature type="transmembrane region" description="Helical" evidence="1">
    <location>
        <begin position="130"/>
        <end position="152"/>
    </location>
</feature>
<keyword evidence="1" id="KW-1133">Transmembrane helix</keyword>
<keyword evidence="1" id="KW-0472">Membrane</keyword>
<evidence type="ECO:0008006" key="4">
    <source>
        <dbReference type="Google" id="ProtNLM"/>
    </source>
</evidence>
<proteinExistence type="predicted"/>
<sequence>METGMSDAAETESTRKTGRSAYRKVWWLRFCLPVIALAVWGYFATTAVSAYRLANEGEVVSGVVTEVERYGRTHTNTVRFTTVDGRQIETTIAPETCELKEPGAAIRIRYLASDPYNNAQDTCDQARNELSIGAALGALALTALSVQAWRLWRRHRGSGQLPPEYRI</sequence>
<organism evidence="2 3">
    <name type="scientific">Actinoplanes italicus</name>
    <dbReference type="NCBI Taxonomy" id="113567"/>
    <lineage>
        <taxon>Bacteria</taxon>
        <taxon>Bacillati</taxon>
        <taxon>Actinomycetota</taxon>
        <taxon>Actinomycetes</taxon>
        <taxon>Micromonosporales</taxon>
        <taxon>Micromonosporaceae</taxon>
        <taxon>Actinoplanes</taxon>
    </lineage>
</organism>
<evidence type="ECO:0000313" key="3">
    <source>
        <dbReference type="Proteomes" id="UP000239415"/>
    </source>
</evidence>
<feature type="transmembrane region" description="Helical" evidence="1">
    <location>
        <begin position="25"/>
        <end position="43"/>
    </location>
</feature>
<dbReference type="EMBL" id="PVMZ01000034">
    <property type="protein sequence ID" value="PRX10134.1"/>
    <property type="molecule type" value="Genomic_DNA"/>
</dbReference>
<gene>
    <name evidence="2" type="ORF">CLV67_13418</name>
</gene>
<reference evidence="2 3" key="1">
    <citation type="submission" date="2018-03" db="EMBL/GenBank/DDBJ databases">
        <title>Genomic Encyclopedia of Archaeal and Bacterial Type Strains, Phase II (KMG-II): from individual species to whole genera.</title>
        <authorList>
            <person name="Goeker M."/>
        </authorList>
    </citation>
    <scope>NUCLEOTIDE SEQUENCE [LARGE SCALE GENOMIC DNA]</scope>
    <source>
        <strain evidence="2 3">DSM 43146</strain>
    </source>
</reference>
<dbReference type="AlphaFoldDB" id="A0A2T0JR81"/>